<evidence type="ECO:0000313" key="2">
    <source>
        <dbReference type="Proteomes" id="UP000325081"/>
    </source>
</evidence>
<organism evidence="1 2">
    <name type="scientific">Striga asiatica</name>
    <name type="common">Asiatic witchweed</name>
    <name type="synonym">Buchnera asiatica</name>
    <dbReference type="NCBI Taxonomy" id="4170"/>
    <lineage>
        <taxon>Eukaryota</taxon>
        <taxon>Viridiplantae</taxon>
        <taxon>Streptophyta</taxon>
        <taxon>Embryophyta</taxon>
        <taxon>Tracheophyta</taxon>
        <taxon>Spermatophyta</taxon>
        <taxon>Magnoliopsida</taxon>
        <taxon>eudicotyledons</taxon>
        <taxon>Gunneridae</taxon>
        <taxon>Pentapetalae</taxon>
        <taxon>asterids</taxon>
        <taxon>lamiids</taxon>
        <taxon>Lamiales</taxon>
        <taxon>Orobanchaceae</taxon>
        <taxon>Buchnereae</taxon>
        <taxon>Striga</taxon>
    </lineage>
</organism>
<accession>A0A5A7PMG3</accession>
<keyword evidence="1" id="KW-0808">Transferase</keyword>
<dbReference type="GO" id="GO:0008168">
    <property type="term" value="F:methyltransferase activity"/>
    <property type="evidence" value="ECO:0007669"/>
    <property type="project" value="UniProtKB-KW"/>
</dbReference>
<evidence type="ECO:0000313" key="1">
    <source>
        <dbReference type="EMBL" id="GER33950.1"/>
    </source>
</evidence>
<keyword evidence="1" id="KW-0489">Methyltransferase</keyword>
<reference evidence="2" key="1">
    <citation type="journal article" date="2019" name="Curr. Biol.">
        <title>Genome Sequence of Striga asiatica Provides Insight into the Evolution of Plant Parasitism.</title>
        <authorList>
            <person name="Yoshida S."/>
            <person name="Kim S."/>
            <person name="Wafula E.K."/>
            <person name="Tanskanen J."/>
            <person name="Kim Y.M."/>
            <person name="Honaas L."/>
            <person name="Yang Z."/>
            <person name="Spallek T."/>
            <person name="Conn C.E."/>
            <person name="Ichihashi Y."/>
            <person name="Cheong K."/>
            <person name="Cui S."/>
            <person name="Der J.P."/>
            <person name="Gundlach H."/>
            <person name="Jiao Y."/>
            <person name="Hori C."/>
            <person name="Ishida J.K."/>
            <person name="Kasahara H."/>
            <person name="Kiba T."/>
            <person name="Kim M.S."/>
            <person name="Koo N."/>
            <person name="Laohavisit A."/>
            <person name="Lee Y.H."/>
            <person name="Lumba S."/>
            <person name="McCourt P."/>
            <person name="Mortimer J.C."/>
            <person name="Mutuku J.M."/>
            <person name="Nomura T."/>
            <person name="Sasaki-Sekimoto Y."/>
            <person name="Seto Y."/>
            <person name="Wang Y."/>
            <person name="Wakatake T."/>
            <person name="Sakakibara H."/>
            <person name="Demura T."/>
            <person name="Yamaguchi S."/>
            <person name="Yoneyama K."/>
            <person name="Manabe R.I."/>
            <person name="Nelson D.C."/>
            <person name="Schulman A.H."/>
            <person name="Timko M.P."/>
            <person name="dePamphilis C.W."/>
            <person name="Choi D."/>
            <person name="Shirasu K."/>
        </authorList>
    </citation>
    <scope>NUCLEOTIDE SEQUENCE [LARGE SCALE GENOMIC DNA]</scope>
    <source>
        <strain evidence="2">cv. UVA1</strain>
    </source>
</reference>
<dbReference type="AlphaFoldDB" id="A0A5A7PMG3"/>
<comment type="caution">
    <text evidence="1">The sequence shown here is derived from an EMBL/GenBank/DDBJ whole genome shotgun (WGS) entry which is preliminary data.</text>
</comment>
<gene>
    <name evidence="1" type="ORF">STAS_10124</name>
</gene>
<dbReference type="EMBL" id="BKCP01004838">
    <property type="protein sequence ID" value="GER33950.1"/>
    <property type="molecule type" value="Genomic_DNA"/>
</dbReference>
<protein>
    <submittedName>
        <fullName evidence="1">3-methyl-2-oxobutanoate hydroxymethyltransferase</fullName>
    </submittedName>
</protein>
<name>A0A5A7PMG3_STRAF</name>
<proteinExistence type="predicted"/>
<dbReference type="OrthoDB" id="1557988at2759"/>
<sequence>MKKKKRKERRTIVAVSSQIFNLDFLESLVCSVLSLSLQWCQKSQKRVSQGRNRARILFPADQEVGISGVRIDAQEELARPIYYRKMLGPFFASVKRIAVEGAEKLVFLD</sequence>
<keyword evidence="2" id="KW-1185">Reference proteome</keyword>
<dbReference type="Proteomes" id="UP000325081">
    <property type="component" value="Unassembled WGS sequence"/>
</dbReference>
<dbReference type="GO" id="GO:0032259">
    <property type="term" value="P:methylation"/>
    <property type="evidence" value="ECO:0007669"/>
    <property type="project" value="UniProtKB-KW"/>
</dbReference>